<evidence type="ECO:0000313" key="3">
    <source>
        <dbReference type="Proteomes" id="UP000228528"/>
    </source>
</evidence>
<keyword evidence="1" id="KW-1133">Transmembrane helix</keyword>
<keyword evidence="1" id="KW-0812">Transmembrane</keyword>
<feature type="transmembrane region" description="Helical" evidence="1">
    <location>
        <begin position="27"/>
        <end position="46"/>
    </location>
</feature>
<feature type="transmembrane region" description="Helical" evidence="1">
    <location>
        <begin position="185"/>
        <end position="208"/>
    </location>
</feature>
<feature type="transmembrane region" description="Helical" evidence="1">
    <location>
        <begin position="86"/>
        <end position="107"/>
    </location>
</feature>
<dbReference type="InterPro" id="IPR005240">
    <property type="entry name" value="DUF389"/>
</dbReference>
<dbReference type="PANTHER" id="PTHR20992:SF9">
    <property type="entry name" value="AT15442P-RELATED"/>
    <property type="match status" value="1"/>
</dbReference>
<gene>
    <name evidence="2" type="ORF">COU30_04015</name>
</gene>
<evidence type="ECO:0008006" key="4">
    <source>
        <dbReference type="Google" id="ProtNLM"/>
    </source>
</evidence>
<dbReference type="PANTHER" id="PTHR20992">
    <property type="entry name" value="AT15442P-RELATED"/>
    <property type="match status" value="1"/>
</dbReference>
<proteinExistence type="predicted"/>
<evidence type="ECO:0000313" key="2">
    <source>
        <dbReference type="EMBL" id="PIR77157.1"/>
    </source>
</evidence>
<name>A0A2M6P0C6_9BACT</name>
<comment type="caution">
    <text evidence="2">The sequence shown here is derived from an EMBL/GenBank/DDBJ whole genome shotgun (WGS) entry which is preliminary data.</text>
</comment>
<feature type="transmembrane region" description="Helical" evidence="1">
    <location>
        <begin position="127"/>
        <end position="145"/>
    </location>
</feature>
<dbReference type="Pfam" id="PF04087">
    <property type="entry name" value="DUF389"/>
    <property type="match status" value="1"/>
</dbReference>
<keyword evidence="1" id="KW-0472">Membrane</keyword>
<reference evidence="3" key="1">
    <citation type="submission" date="2017-09" db="EMBL/GenBank/DDBJ databases">
        <title>Depth-based differentiation of microbial function through sediment-hosted aquifers and enrichment of novel symbionts in the deep terrestrial subsurface.</title>
        <authorList>
            <person name="Probst A.J."/>
            <person name="Ladd B."/>
            <person name="Jarett J.K."/>
            <person name="Geller-Mcgrath D.E."/>
            <person name="Sieber C.M.K."/>
            <person name="Emerson J.B."/>
            <person name="Anantharaman K."/>
            <person name="Thomas B.C."/>
            <person name="Malmstrom R."/>
            <person name="Stieglmeier M."/>
            <person name="Klingl A."/>
            <person name="Woyke T."/>
            <person name="Ryan C.M."/>
            <person name="Banfield J.F."/>
        </authorList>
    </citation>
    <scope>NUCLEOTIDE SEQUENCE [LARGE SCALE GENOMIC DNA]</scope>
</reference>
<feature type="transmembrane region" description="Helical" evidence="1">
    <location>
        <begin position="52"/>
        <end position="74"/>
    </location>
</feature>
<accession>A0A2M6P0C6</accession>
<dbReference type="EMBL" id="PFBW01000176">
    <property type="protein sequence ID" value="PIR77157.1"/>
    <property type="molecule type" value="Genomic_DNA"/>
</dbReference>
<protein>
    <recommendedName>
        <fullName evidence="4">TIGR00341 family protein</fullName>
    </recommendedName>
</protein>
<evidence type="ECO:0000256" key="1">
    <source>
        <dbReference type="SAM" id="Phobius"/>
    </source>
</evidence>
<organism evidence="2 3">
    <name type="scientific">Candidatus Magasanikbacteria bacterium CG10_big_fil_rev_8_21_14_0_10_38_6</name>
    <dbReference type="NCBI Taxonomy" id="1974647"/>
    <lineage>
        <taxon>Bacteria</taxon>
        <taxon>Candidatus Magasanikiibacteriota</taxon>
    </lineage>
</organism>
<feature type="transmembrane region" description="Helical" evidence="1">
    <location>
        <begin position="152"/>
        <end position="173"/>
    </location>
</feature>
<sequence length="213" mass="22750">MHFFHSSIQKLQTQTEARLKEHTSPSLDFFILIGLSSAIVSLGLLLDNTSVIIGGMVVAPLLTPIFGLSLRIILFRPLGMMSSLISIFLGSLCAIVLAMFVGYLVLLIEGKDLLLTSEILSRAAPNLLFFLVAFFSGLAGAYAYVKPEVLSSVTGIAISVALVPPLAVTGLGIAMNELSISTESFILFLLNFVGICLGSIFMFLILGFGTKTT</sequence>
<dbReference type="Proteomes" id="UP000228528">
    <property type="component" value="Unassembled WGS sequence"/>
</dbReference>
<dbReference type="AlphaFoldDB" id="A0A2M6P0C6"/>